<sequence>ELTALDWDTISLVSDWLYNFCSATSQMSTTSRPMLSSTHSIFCGLQKTLKDKLTALLPNLDPELMNGLTKAHHKLSDYYYKFDRSPFYIWAARLCFI</sequence>
<evidence type="ECO:0000313" key="2">
    <source>
        <dbReference type="Proteomes" id="UP001218218"/>
    </source>
</evidence>
<dbReference type="Proteomes" id="UP001218218">
    <property type="component" value="Unassembled WGS sequence"/>
</dbReference>
<keyword evidence="2" id="KW-1185">Reference proteome</keyword>
<evidence type="ECO:0000313" key="1">
    <source>
        <dbReference type="EMBL" id="KAJ7327667.1"/>
    </source>
</evidence>
<dbReference type="EMBL" id="JARIHO010000041">
    <property type="protein sequence ID" value="KAJ7327667.1"/>
    <property type="molecule type" value="Genomic_DNA"/>
</dbReference>
<accession>A0AAD7EJK6</accession>
<name>A0AAD7EJK6_9AGAR</name>
<comment type="caution">
    <text evidence="1">The sequence shown here is derived from an EMBL/GenBank/DDBJ whole genome shotgun (WGS) entry which is preliminary data.</text>
</comment>
<reference evidence="1" key="1">
    <citation type="submission" date="2023-03" db="EMBL/GenBank/DDBJ databases">
        <title>Massive genome expansion in bonnet fungi (Mycena s.s.) driven by repeated elements and novel gene families across ecological guilds.</title>
        <authorList>
            <consortium name="Lawrence Berkeley National Laboratory"/>
            <person name="Harder C.B."/>
            <person name="Miyauchi S."/>
            <person name="Viragh M."/>
            <person name="Kuo A."/>
            <person name="Thoen E."/>
            <person name="Andreopoulos B."/>
            <person name="Lu D."/>
            <person name="Skrede I."/>
            <person name="Drula E."/>
            <person name="Henrissat B."/>
            <person name="Morin E."/>
            <person name="Kohler A."/>
            <person name="Barry K."/>
            <person name="LaButti K."/>
            <person name="Morin E."/>
            <person name="Salamov A."/>
            <person name="Lipzen A."/>
            <person name="Mereny Z."/>
            <person name="Hegedus B."/>
            <person name="Baldrian P."/>
            <person name="Stursova M."/>
            <person name="Weitz H."/>
            <person name="Taylor A."/>
            <person name="Grigoriev I.V."/>
            <person name="Nagy L.G."/>
            <person name="Martin F."/>
            <person name="Kauserud H."/>
        </authorList>
    </citation>
    <scope>NUCLEOTIDE SEQUENCE</scope>
    <source>
        <strain evidence="1">CBHHK002</strain>
    </source>
</reference>
<proteinExistence type="predicted"/>
<gene>
    <name evidence="1" type="ORF">DFH08DRAFT_710399</name>
</gene>
<dbReference type="AlphaFoldDB" id="A0AAD7EJK6"/>
<feature type="non-terminal residue" evidence="1">
    <location>
        <position position="1"/>
    </location>
</feature>
<organism evidence="1 2">
    <name type="scientific">Mycena albidolilacea</name>
    <dbReference type="NCBI Taxonomy" id="1033008"/>
    <lineage>
        <taxon>Eukaryota</taxon>
        <taxon>Fungi</taxon>
        <taxon>Dikarya</taxon>
        <taxon>Basidiomycota</taxon>
        <taxon>Agaricomycotina</taxon>
        <taxon>Agaricomycetes</taxon>
        <taxon>Agaricomycetidae</taxon>
        <taxon>Agaricales</taxon>
        <taxon>Marasmiineae</taxon>
        <taxon>Mycenaceae</taxon>
        <taxon>Mycena</taxon>
    </lineage>
</organism>
<protein>
    <submittedName>
        <fullName evidence="1">Uncharacterized protein</fullName>
    </submittedName>
</protein>